<protein>
    <submittedName>
        <fullName evidence="2">Glycerophosphodiester phosphodiesterase family protein</fullName>
    </submittedName>
</protein>
<dbReference type="InterPro" id="IPR017946">
    <property type="entry name" value="PLC-like_Pdiesterase_TIM-brl"/>
</dbReference>
<dbReference type="Pfam" id="PF03009">
    <property type="entry name" value="GDPD"/>
    <property type="match status" value="1"/>
</dbReference>
<dbReference type="PANTHER" id="PTHR46320">
    <property type="entry name" value="GLYCEROPHOSPHODIESTER PHOSPHODIESTERASE 1"/>
    <property type="match status" value="1"/>
</dbReference>
<keyword evidence="3" id="KW-1185">Reference proteome</keyword>
<evidence type="ECO:0000313" key="3">
    <source>
        <dbReference type="Proteomes" id="UP001357452"/>
    </source>
</evidence>
<dbReference type="PROSITE" id="PS51704">
    <property type="entry name" value="GP_PDE"/>
    <property type="match status" value="1"/>
</dbReference>
<dbReference type="EMBL" id="JAZGLY010000009">
    <property type="protein sequence ID" value="MEE6188205.1"/>
    <property type="molecule type" value="Genomic_DNA"/>
</dbReference>
<dbReference type="PANTHER" id="PTHR46320:SF1">
    <property type="entry name" value="GLYCEROPHOSPHODIESTER PHOSPHODIESTERASE 1"/>
    <property type="match status" value="1"/>
</dbReference>
<reference evidence="2 3" key="1">
    <citation type="submission" date="2024-01" db="EMBL/GenBank/DDBJ databases">
        <title>Niabella digestum sp. nov., isolated from waste digestion system.</title>
        <authorList>
            <person name="Zhang L."/>
        </authorList>
    </citation>
    <scope>NUCLEOTIDE SEQUENCE [LARGE SCALE GENOMIC DNA]</scope>
    <source>
        <strain evidence="2 3">A18</strain>
    </source>
</reference>
<comment type="caution">
    <text evidence="2">The sequence shown here is derived from an EMBL/GenBank/DDBJ whole genome shotgun (WGS) entry which is preliminary data.</text>
</comment>
<sequence>MKQSIEKILLVCSILLFFVIEVCAQKKLHTIRVRNMSELQQFFHYEDGKPVIISGHRGGMLPGYPENSIEAMEKTLSLLPSFFEIDPRLTKDSVMILMHDEDLKRTTNMKGKVSELTYEQISKARLKDRQGNLTDFKVPTLKEVLDWGKDKTIFNLDNKKIPWSMYVDLLKSGDYPNIVLSVRSMEEALYYYERLDNVMFCVAIKSDADLKAFQATGIPYNRIIAYVGDAVSDKTRELCDFLHRKGVMCFYSFPPTFDKLKTDEERIRAYCAELIKRPDIIETDYPALFAGLQQ</sequence>
<proteinExistence type="predicted"/>
<dbReference type="CDD" id="cd08566">
    <property type="entry name" value="GDPD_AtGDE_like"/>
    <property type="match status" value="1"/>
</dbReference>
<organism evidence="2 3">
    <name type="scientific">Niabella digestorum</name>
    <dbReference type="NCBI Taxonomy" id="3117701"/>
    <lineage>
        <taxon>Bacteria</taxon>
        <taxon>Pseudomonadati</taxon>
        <taxon>Bacteroidota</taxon>
        <taxon>Chitinophagia</taxon>
        <taxon>Chitinophagales</taxon>
        <taxon>Chitinophagaceae</taxon>
        <taxon>Niabella</taxon>
    </lineage>
</organism>
<evidence type="ECO:0000259" key="1">
    <source>
        <dbReference type="PROSITE" id="PS51704"/>
    </source>
</evidence>
<dbReference type="Proteomes" id="UP001357452">
    <property type="component" value="Unassembled WGS sequence"/>
</dbReference>
<feature type="domain" description="GP-PDE" evidence="1">
    <location>
        <begin position="51"/>
        <end position="294"/>
    </location>
</feature>
<evidence type="ECO:0000313" key="2">
    <source>
        <dbReference type="EMBL" id="MEE6188205.1"/>
    </source>
</evidence>
<dbReference type="Gene3D" id="3.20.20.190">
    <property type="entry name" value="Phosphatidylinositol (PI) phosphodiesterase"/>
    <property type="match status" value="1"/>
</dbReference>
<name>A0ABU7RJN3_9BACT</name>
<dbReference type="RefSeq" id="WP_330975611.1">
    <property type="nucleotide sequence ID" value="NZ_JAZGLY010000009.1"/>
</dbReference>
<accession>A0ABU7RJN3</accession>
<dbReference type="SUPFAM" id="SSF51695">
    <property type="entry name" value="PLC-like phosphodiesterases"/>
    <property type="match status" value="1"/>
</dbReference>
<gene>
    <name evidence="2" type="ORF">V2H41_13070</name>
</gene>
<dbReference type="InterPro" id="IPR030395">
    <property type="entry name" value="GP_PDE_dom"/>
</dbReference>